<reference evidence="1 3" key="1">
    <citation type="submission" date="2016-11" db="EMBL/GenBank/DDBJ databases">
        <authorList>
            <person name="Jaros S."/>
            <person name="Januszkiewicz K."/>
            <person name="Wedrychowicz H."/>
        </authorList>
    </citation>
    <scope>NUCLEOTIDE SEQUENCE [LARGE SCALE GENOMIC DNA]</scope>
    <source>
        <strain evidence="1 3">DSM 784</strain>
    </source>
</reference>
<dbReference type="Proteomes" id="UP000183788">
    <property type="component" value="Unassembled WGS sequence"/>
</dbReference>
<evidence type="ECO:0000313" key="4">
    <source>
        <dbReference type="Proteomes" id="UP001326715"/>
    </source>
</evidence>
<evidence type="ECO:0000313" key="1">
    <source>
        <dbReference type="EMBL" id="SFW75138.1"/>
    </source>
</evidence>
<accession>A0A1K1RTC2</accession>
<dbReference type="OrthoDB" id="9907764at2"/>
<dbReference type="AlphaFoldDB" id="A0A1K1RTC2"/>
<evidence type="ECO:0000313" key="3">
    <source>
        <dbReference type="Proteomes" id="UP000183788"/>
    </source>
</evidence>
<dbReference type="EMBL" id="FPIZ01000014">
    <property type="protein sequence ID" value="SFW75138.1"/>
    <property type="molecule type" value="Genomic_DNA"/>
</dbReference>
<reference evidence="2 4" key="2">
    <citation type="submission" date="2023-11" db="EMBL/GenBank/DDBJ databases">
        <title>MicrobeMod: A computational toolkit for identifying prokaryotic methylation and restriction-modification with nanopore sequencing.</title>
        <authorList>
            <person name="Crits-Christoph A."/>
            <person name="Kang S.C."/>
            <person name="Lee H."/>
            <person name="Ostrov N."/>
        </authorList>
    </citation>
    <scope>NUCLEOTIDE SEQUENCE [LARGE SCALE GENOMIC DNA]</scope>
    <source>
        <strain evidence="2 4">ATCC 23090</strain>
    </source>
</reference>
<sequence length="174" mass="20345">MKFITLFFFLCLLAGIQYCFSQSKEALPAWTFSLDCDSAKGSSGIGSLQLLPKSIRDSADLLGFGACYLCPKTYDVLFVYKGGLRKRMEMELDTLIDIFYHKACANHFADFDVYIFQLKMKDGTDMDPDEDPYIFPTTVKVYKRNPDKTWQYKQQKLIRNFVEYNKLRFYSIYH</sequence>
<name>A0A1K1RTC2_9BACT</name>
<evidence type="ECO:0000313" key="2">
    <source>
        <dbReference type="EMBL" id="WQG91993.1"/>
    </source>
</evidence>
<dbReference type="RefSeq" id="WP_072363193.1">
    <property type="nucleotide sequence ID" value="NZ_CP139972.1"/>
</dbReference>
<dbReference type="STRING" id="1004.SAMN05661012_04197"/>
<organism evidence="1 3">
    <name type="scientific">Chitinophaga sancti</name>
    <dbReference type="NCBI Taxonomy" id="1004"/>
    <lineage>
        <taxon>Bacteria</taxon>
        <taxon>Pseudomonadati</taxon>
        <taxon>Bacteroidota</taxon>
        <taxon>Chitinophagia</taxon>
        <taxon>Chitinophagales</taxon>
        <taxon>Chitinophagaceae</taxon>
        <taxon>Chitinophaga</taxon>
    </lineage>
</organism>
<proteinExistence type="predicted"/>
<keyword evidence="4" id="KW-1185">Reference proteome</keyword>
<dbReference type="EMBL" id="CP140154">
    <property type="protein sequence ID" value="WQG91993.1"/>
    <property type="molecule type" value="Genomic_DNA"/>
</dbReference>
<protein>
    <submittedName>
        <fullName evidence="1">Uncharacterized protein</fullName>
    </submittedName>
</protein>
<dbReference type="Proteomes" id="UP001326715">
    <property type="component" value="Chromosome"/>
</dbReference>
<gene>
    <name evidence="1" type="ORF">SAMN05661012_04197</name>
    <name evidence="2" type="ORF">SR876_10790</name>
</gene>